<dbReference type="RefSeq" id="WP_115548148.1">
    <property type="nucleotide sequence ID" value="NZ_QRGP01000001.1"/>
</dbReference>
<dbReference type="AlphaFoldDB" id="A0A371BGE5"/>
<sequence length="335" mass="35988">MTRDDEAFLQPDAIEADDWSAFGSRAVWIGPATCQPPSGVQSVLIGLDAHGTLECVSIDAYDVLLTARVDAPAPWIPVPAERLATHAETLAGTVRQQPVAATMLARTLRLTEKLAFAQALDVESLAYSTLLGGQEFRNWCAMQPPRVTTTSPSAEWVKISRTDDIVTLTLNDPERDNAMTAAMRDALYNALANCLDDPSKPFVRIEGNGRCFSTGGHLPEFGSAHDLAKAHVVRTLHSCARALHSLGERASVLLHGACIGSGLEVPAAAHYRVASRDAWFQLPELQMGLIPGAGGTVSVSRAIGRHRTAWMLLSGKRVTAPQALSMGLIHTITRQ</sequence>
<dbReference type="Gene3D" id="3.90.226.10">
    <property type="entry name" value="2-enoyl-CoA Hydratase, Chain A, domain 1"/>
    <property type="match status" value="1"/>
</dbReference>
<evidence type="ECO:0000313" key="1">
    <source>
        <dbReference type="EMBL" id="RDV06598.1"/>
    </source>
</evidence>
<keyword evidence="2" id="KW-1185">Reference proteome</keyword>
<reference evidence="2" key="1">
    <citation type="submission" date="2018-08" db="EMBL/GenBank/DDBJ databases">
        <authorList>
            <person name="Kim S.-J."/>
            <person name="Jung G.-Y."/>
        </authorList>
    </citation>
    <scope>NUCLEOTIDE SEQUENCE [LARGE SCALE GENOMIC DNA]</scope>
    <source>
        <strain evidence="2">GY_G</strain>
    </source>
</reference>
<dbReference type="GO" id="GO:0006635">
    <property type="term" value="P:fatty acid beta-oxidation"/>
    <property type="evidence" value="ECO:0007669"/>
    <property type="project" value="TreeGrafter"/>
</dbReference>
<dbReference type="PANTHER" id="PTHR11941:SF54">
    <property type="entry name" value="ENOYL-COA HYDRATASE, MITOCHONDRIAL"/>
    <property type="match status" value="1"/>
</dbReference>
<name>A0A371BGE5_9SPHN</name>
<dbReference type="PANTHER" id="PTHR11941">
    <property type="entry name" value="ENOYL-COA HYDRATASE-RELATED"/>
    <property type="match status" value="1"/>
</dbReference>
<dbReference type="OrthoDB" id="5730382at2"/>
<dbReference type="InterPro" id="IPR029045">
    <property type="entry name" value="ClpP/crotonase-like_dom_sf"/>
</dbReference>
<accession>A0A371BGE5</accession>
<dbReference type="Proteomes" id="UP000263833">
    <property type="component" value="Unassembled WGS sequence"/>
</dbReference>
<keyword evidence="1" id="KW-0413">Isomerase</keyword>
<dbReference type="InterPro" id="IPR001753">
    <property type="entry name" value="Enoyl-CoA_hydra/iso"/>
</dbReference>
<comment type="caution">
    <text evidence="1">The sequence shown here is derived from an EMBL/GenBank/DDBJ whole genome shotgun (WGS) entry which is preliminary data.</text>
</comment>
<dbReference type="CDD" id="cd06558">
    <property type="entry name" value="crotonase-like"/>
    <property type="match status" value="1"/>
</dbReference>
<gene>
    <name evidence="1" type="ORF">DXH95_04040</name>
</gene>
<dbReference type="EMBL" id="QRGP01000001">
    <property type="protein sequence ID" value="RDV06598.1"/>
    <property type="molecule type" value="Genomic_DNA"/>
</dbReference>
<dbReference type="Pfam" id="PF00378">
    <property type="entry name" value="ECH_1"/>
    <property type="match status" value="1"/>
</dbReference>
<proteinExistence type="predicted"/>
<evidence type="ECO:0000313" key="2">
    <source>
        <dbReference type="Proteomes" id="UP000263833"/>
    </source>
</evidence>
<organism evidence="1 2">
    <name type="scientific">Sphingorhabdus pulchriflava</name>
    <dbReference type="NCBI Taxonomy" id="2292257"/>
    <lineage>
        <taxon>Bacteria</taxon>
        <taxon>Pseudomonadati</taxon>
        <taxon>Pseudomonadota</taxon>
        <taxon>Alphaproteobacteria</taxon>
        <taxon>Sphingomonadales</taxon>
        <taxon>Sphingomonadaceae</taxon>
        <taxon>Sphingorhabdus</taxon>
    </lineage>
</organism>
<dbReference type="SUPFAM" id="SSF52096">
    <property type="entry name" value="ClpP/crotonase"/>
    <property type="match status" value="1"/>
</dbReference>
<dbReference type="GO" id="GO:0016853">
    <property type="term" value="F:isomerase activity"/>
    <property type="evidence" value="ECO:0007669"/>
    <property type="project" value="UniProtKB-KW"/>
</dbReference>
<protein>
    <submittedName>
        <fullName evidence="1">Enoyl-CoA hydratase/isomerase family protein</fullName>
    </submittedName>
</protein>